<dbReference type="GO" id="GO:0051017">
    <property type="term" value="P:actin filament bundle assembly"/>
    <property type="evidence" value="ECO:0007669"/>
    <property type="project" value="TreeGrafter"/>
</dbReference>
<dbReference type="Proteomes" id="UP000246050">
    <property type="component" value="Unassembled WGS sequence"/>
</dbReference>
<dbReference type="Pfam" id="PF13229">
    <property type="entry name" value="Beta_helix"/>
    <property type="match status" value="1"/>
</dbReference>
<dbReference type="EMBL" id="QGKS01000275">
    <property type="protein sequence ID" value="PWR13053.1"/>
    <property type="molecule type" value="Genomic_DNA"/>
</dbReference>
<dbReference type="PROSITE" id="PS50093">
    <property type="entry name" value="PKD"/>
    <property type="match status" value="1"/>
</dbReference>
<feature type="compositionally biased region" description="Basic and acidic residues" evidence="1">
    <location>
        <begin position="378"/>
        <end position="389"/>
    </location>
</feature>
<dbReference type="InterPro" id="IPR008999">
    <property type="entry name" value="Actin-crosslinking"/>
</dbReference>
<dbReference type="GO" id="GO:0005737">
    <property type="term" value="C:cytoplasm"/>
    <property type="evidence" value="ECO:0007669"/>
    <property type="project" value="TreeGrafter"/>
</dbReference>
<dbReference type="Gene3D" id="2.80.10.50">
    <property type="match status" value="2"/>
</dbReference>
<evidence type="ECO:0000313" key="4">
    <source>
        <dbReference type="EMBL" id="PWR13053.1"/>
    </source>
</evidence>
<dbReference type="InterPro" id="IPR006626">
    <property type="entry name" value="PbH1"/>
</dbReference>
<dbReference type="InterPro" id="IPR022409">
    <property type="entry name" value="PKD/Chitinase_dom"/>
</dbReference>
<dbReference type="AlphaFoldDB" id="A0A317DJP7"/>
<feature type="domain" description="PKD" evidence="3">
    <location>
        <begin position="465"/>
        <end position="525"/>
    </location>
</feature>
<proteinExistence type="predicted"/>
<dbReference type="GO" id="GO:0015629">
    <property type="term" value="C:actin cytoskeleton"/>
    <property type="evidence" value="ECO:0007669"/>
    <property type="project" value="TreeGrafter"/>
</dbReference>
<evidence type="ECO:0000313" key="5">
    <source>
        <dbReference type="Proteomes" id="UP000246050"/>
    </source>
</evidence>
<evidence type="ECO:0000256" key="1">
    <source>
        <dbReference type="SAM" id="MobiDB-lite"/>
    </source>
</evidence>
<dbReference type="InterPro" id="IPR000601">
    <property type="entry name" value="PKD_dom"/>
</dbReference>
<dbReference type="InterPro" id="IPR035986">
    <property type="entry name" value="PKD_dom_sf"/>
</dbReference>
<dbReference type="Pfam" id="PF18911">
    <property type="entry name" value="PKD_4"/>
    <property type="match status" value="1"/>
</dbReference>
<sequence>MHKRPFAGLTALALAGGTLLGTAAPAQAADPTVLYVKQTATACSDTGPGTVEQPFCTIGAAAAVVTAGQTVDVGGGNYRERVTIANSGTPDQPIVFRSGSSNSNASLIGPTAGFAITSQHDIRIERFQATGSVAVPALDIRDASHIEVENGTFTVSDNATVPAVRLAGVTQSSLKRGYIGGRTLDAGVTMDAATTGVSLISLNLTGRTWYDSADRSVGVRVAGPGNTILNNTVDGFGGAAISVEAGATDTVVVNNQITGSFGYGIHNHGATGTAITNNTVKGHCLDGIRVDGTSAKVSVQNNLLAAYNPLNTNSCGPSASGRVELGIYDAAVGDTAVDYNNADDYYYYYYSSSPATYAWNGSRMGLSAFRAASGQAAHDLETGDPRDAYDSANSAAPGYQATDRVGRARADDPARPDTGAGPVTYADRGALETIRSPLARTNVTLDLAATSVNVNASSSEPGFVPIASYEFTFGDGTVVTQASPVVSHRYAQPGEYTVSTRVTGTDGRSGSRADLISVLPRTGTMGLLTLSGLRYVGPMANVPWPALGADHAKLDATGQFDLVDAGSGQVALFAPASGQYVTADSAGVESLSFKGTVVTPNQRFTLVRNADGTVSLKSASSGRYVTATANATTPLIANATTIGATQKFYRVNVADADRSLKARANNRFVTAESAGTKPLIANRTSVGPWERFDLVDLGNGQIGIFARADNRFVSADGKGTLPLIANRASVGAWERFTLIRNTDGTVSLKAAINSRYVTAESAGAKPLIANRTTIGTWEKFTLG</sequence>
<protein>
    <recommendedName>
        <fullName evidence="3">PKD domain-containing protein</fullName>
    </recommendedName>
</protein>
<evidence type="ECO:0000256" key="2">
    <source>
        <dbReference type="SAM" id="SignalP"/>
    </source>
</evidence>
<dbReference type="GO" id="GO:0051015">
    <property type="term" value="F:actin filament binding"/>
    <property type="evidence" value="ECO:0007669"/>
    <property type="project" value="InterPro"/>
</dbReference>
<dbReference type="GO" id="GO:0016477">
    <property type="term" value="P:cell migration"/>
    <property type="evidence" value="ECO:0007669"/>
    <property type="project" value="TreeGrafter"/>
</dbReference>
<dbReference type="SMART" id="SM00089">
    <property type="entry name" value="PKD"/>
    <property type="match status" value="1"/>
</dbReference>
<dbReference type="PANTHER" id="PTHR10551:SF9">
    <property type="entry name" value="FASCIN-2"/>
    <property type="match status" value="1"/>
</dbReference>
<dbReference type="CDD" id="cd00257">
    <property type="entry name" value="beta-trefoil_FSCN-like"/>
    <property type="match status" value="2"/>
</dbReference>
<dbReference type="Gene3D" id="2.160.20.10">
    <property type="entry name" value="Single-stranded right-handed beta-helix, Pectin lyase-like"/>
    <property type="match status" value="1"/>
</dbReference>
<gene>
    <name evidence="4" type="ORF">DKT69_22195</name>
</gene>
<dbReference type="SUPFAM" id="SSF50405">
    <property type="entry name" value="Actin-crosslinking proteins"/>
    <property type="match status" value="2"/>
</dbReference>
<comment type="caution">
    <text evidence="4">The sequence shown here is derived from an EMBL/GenBank/DDBJ whole genome shotgun (WGS) entry which is preliminary data.</text>
</comment>
<feature type="signal peptide" evidence="2">
    <location>
        <begin position="1"/>
        <end position="28"/>
    </location>
</feature>
<feature type="region of interest" description="Disordered" evidence="1">
    <location>
        <begin position="377"/>
        <end position="424"/>
    </location>
</feature>
<accession>A0A317DJP7</accession>
<dbReference type="InterPro" id="IPR013783">
    <property type="entry name" value="Ig-like_fold"/>
</dbReference>
<dbReference type="Gene3D" id="2.60.40.10">
    <property type="entry name" value="Immunoglobulins"/>
    <property type="match status" value="1"/>
</dbReference>
<dbReference type="InterPro" id="IPR011050">
    <property type="entry name" value="Pectin_lyase_fold/virulence"/>
</dbReference>
<evidence type="ECO:0000259" key="3">
    <source>
        <dbReference type="PROSITE" id="PS50093"/>
    </source>
</evidence>
<dbReference type="RefSeq" id="WP_109803444.1">
    <property type="nucleotide sequence ID" value="NZ_QGKS01000275.1"/>
</dbReference>
<feature type="compositionally biased region" description="Basic and acidic residues" evidence="1">
    <location>
        <begin position="404"/>
        <end position="415"/>
    </location>
</feature>
<organism evidence="4 5">
    <name type="scientific">Micromonospora sicca</name>
    <dbReference type="NCBI Taxonomy" id="2202420"/>
    <lineage>
        <taxon>Bacteria</taxon>
        <taxon>Bacillati</taxon>
        <taxon>Actinomycetota</taxon>
        <taxon>Actinomycetes</taxon>
        <taxon>Micromonosporales</taxon>
        <taxon>Micromonosporaceae</taxon>
        <taxon>Micromonospora</taxon>
    </lineage>
</organism>
<dbReference type="GO" id="GO:0005975">
    <property type="term" value="P:carbohydrate metabolic process"/>
    <property type="evidence" value="ECO:0007669"/>
    <property type="project" value="UniProtKB-ARBA"/>
</dbReference>
<dbReference type="InterPro" id="IPR012334">
    <property type="entry name" value="Pectin_lyas_fold"/>
</dbReference>
<dbReference type="SMART" id="SM00710">
    <property type="entry name" value="PbH1"/>
    <property type="match status" value="4"/>
</dbReference>
<dbReference type="InterPro" id="IPR039448">
    <property type="entry name" value="Beta_helix"/>
</dbReference>
<dbReference type="CDD" id="cd00146">
    <property type="entry name" value="PKD"/>
    <property type="match status" value="1"/>
</dbReference>
<dbReference type="GO" id="GO:0007163">
    <property type="term" value="P:establishment or maintenance of cell polarity"/>
    <property type="evidence" value="ECO:0007669"/>
    <property type="project" value="TreeGrafter"/>
</dbReference>
<dbReference type="SUPFAM" id="SSF51126">
    <property type="entry name" value="Pectin lyase-like"/>
    <property type="match status" value="1"/>
</dbReference>
<keyword evidence="2" id="KW-0732">Signal</keyword>
<dbReference type="InterPro" id="IPR010431">
    <property type="entry name" value="Fascin"/>
</dbReference>
<dbReference type="OrthoDB" id="226690at2"/>
<feature type="chain" id="PRO_5016441764" description="PKD domain-containing protein" evidence="2">
    <location>
        <begin position="29"/>
        <end position="783"/>
    </location>
</feature>
<dbReference type="SUPFAM" id="SSF49299">
    <property type="entry name" value="PKD domain"/>
    <property type="match status" value="1"/>
</dbReference>
<reference evidence="4 5" key="1">
    <citation type="submission" date="2018-05" db="EMBL/GenBank/DDBJ databases">
        <title>Micromonosporas from Atacama Desert.</title>
        <authorList>
            <person name="Carro L."/>
            <person name="Golinska P."/>
            <person name="Klenk H.-P."/>
            <person name="Goodfellow M."/>
        </authorList>
    </citation>
    <scope>NUCLEOTIDE SEQUENCE [LARGE SCALE GENOMIC DNA]</scope>
    <source>
        <strain evidence="4 5">4G51</strain>
    </source>
</reference>
<dbReference type="PANTHER" id="PTHR10551">
    <property type="entry name" value="FASCIN"/>
    <property type="match status" value="1"/>
</dbReference>
<name>A0A317DJP7_9ACTN</name>